<feature type="chain" id="PRO_5043384266" description="Thioredoxin domain-containing protein" evidence="2">
    <location>
        <begin position="25"/>
        <end position="296"/>
    </location>
</feature>
<gene>
    <name evidence="4" type="ORF">K2173_026903</name>
</gene>
<evidence type="ECO:0000259" key="3">
    <source>
        <dbReference type="PROSITE" id="PS51352"/>
    </source>
</evidence>
<dbReference type="PANTHER" id="PTHR47126:SF3">
    <property type="entry name" value="5'-ADENYLYLSULFATE REDUCTASE-LIKE 5"/>
    <property type="match status" value="1"/>
</dbReference>
<keyword evidence="1" id="KW-1133">Transmembrane helix</keyword>
<dbReference type="EMBL" id="JAIWQS010000002">
    <property type="protein sequence ID" value="KAJ8771726.1"/>
    <property type="molecule type" value="Genomic_DNA"/>
</dbReference>
<dbReference type="Proteomes" id="UP001159364">
    <property type="component" value="Linkage Group LG02"/>
</dbReference>
<feature type="domain" description="Thioredoxin" evidence="3">
    <location>
        <begin position="40"/>
        <end position="156"/>
    </location>
</feature>
<dbReference type="PROSITE" id="PS51352">
    <property type="entry name" value="THIOREDOXIN_2"/>
    <property type="match status" value="1"/>
</dbReference>
<dbReference type="InterPro" id="IPR036249">
    <property type="entry name" value="Thioredoxin-like_sf"/>
</dbReference>
<evidence type="ECO:0000313" key="4">
    <source>
        <dbReference type="EMBL" id="KAJ8771726.1"/>
    </source>
</evidence>
<comment type="caution">
    <text evidence="4">The sequence shown here is derived from an EMBL/GenBank/DDBJ whole genome shotgun (WGS) entry which is preliminary data.</text>
</comment>
<accession>A0AAV8TXJ7</accession>
<name>A0AAV8TXJ7_9ROSI</name>
<dbReference type="InterPro" id="IPR044794">
    <property type="entry name" value="APRL5/7"/>
</dbReference>
<feature type="transmembrane region" description="Helical" evidence="1">
    <location>
        <begin position="196"/>
        <end position="218"/>
    </location>
</feature>
<protein>
    <recommendedName>
        <fullName evidence="3">Thioredoxin domain-containing protein</fullName>
    </recommendedName>
</protein>
<keyword evidence="5" id="KW-1185">Reference proteome</keyword>
<organism evidence="4 5">
    <name type="scientific">Erythroxylum novogranatense</name>
    <dbReference type="NCBI Taxonomy" id="1862640"/>
    <lineage>
        <taxon>Eukaryota</taxon>
        <taxon>Viridiplantae</taxon>
        <taxon>Streptophyta</taxon>
        <taxon>Embryophyta</taxon>
        <taxon>Tracheophyta</taxon>
        <taxon>Spermatophyta</taxon>
        <taxon>Magnoliopsida</taxon>
        <taxon>eudicotyledons</taxon>
        <taxon>Gunneridae</taxon>
        <taxon>Pentapetalae</taxon>
        <taxon>rosids</taxon>
        <taxon>fabids</taxon>
        <taxon>Malpighiales</taxon>
        <taxon>Erythroxylaceae</taxon>
        <taxon>Erythroxylum</taxon>
    </lineage>
</organism>
<proteinExistence type="predicted"/>
<feature type="signal peptide" evidence="2">
    <location>
        <begin position="1"/>
        <end position="24"/>
    </location>
</feature>
<evidence type="ECO:0000313" key="5">
    <source>
        <dbReference type="Proteomes" id="UP001159364"/>
    </source>
</evidence>
<dbReference type="Pfam" id="PF00085">
    <property type="entry name" value="Thioredoxin"/>
    <property type="match status" value="1"/>
</dbReference>
<dbReference type="SUPFAM" id="SSF52833">
    <property type="entry name" value="Thioredoxin-like"/>
    <property type="match status" value="1"/>
</dbReference>
<evidence type="ECO:0000256" key="1">
    <source>
        <dbReference type="SAM" id="Phobius"/>
    </source>
</evidence>
<dbReference type="AlphaFoldDB" id="A0AAV8TXJ7"/>
<keyword evidence="2" id="KW-0732">Signal</keyword>
<keyword evidence="1" id="KW-0472">Membrane</keyword>
<dbReference type="PANTHER" id="PTHR47126">
    <property type="entry name" value="5'-ADENYLYLSULFATE REDUCTASE-LIKE 7"/>
    <property type="match status" value="1"/>
</dbReference>
<keyword evidence="1" id="KW-0812">Transmembrane</keyword>
<dbReference type="InterPro" id="IPR013766">
    <property type="entry name" value="Thioredoxin_domain"/>
</dbReference>
<reference evidence="4 5" key="1">
    <citation type="submission" date="2021-09" db="EMBL/GenBank/DDBJ databases">
        <title>Genomic insights and catalytic innovation underlie evolution of tropane alkaloids biosynthesis.</title>
        <authorList>
            <person name="Wang Y.-J."/>
            <person name="Tian T."/>
            <person name="Huang J.-P."/>
            <person name="Huang S.-X."/>
        </authorList>
    </citation>
    <scope>NUCLEOTIDE SEQUENCE [LARGE SCALE GENOMIC DNA]</scope>
    <source>
        <strain evidence="4">KIB-2018</strain>
        <tissue evidence="4">Leaf</tissue>
    </source>
</reference>
<dbReference type="Gene3D" id="3.40.30.10">
    <property type="entry name" value="Glutaredoxin"/>
    <property type="match status" value="1"/>
</dbReference>
<evidence type="ECO:0000256" key="2">
    <source>
        <dbReference type="SAM" id="SignalP"/>
    </source>
</evidence>
<sequence length="296" mass="33406">MALLRFFILYIGALSSLGLVSTSASKCPKQSTFFPYHLQSQCLVSIPPSHVLEVDGNILDRTLTSSKGNAYTFILFYGSWCPFSRDIHPKFKLLSSMFPQIEHLAVEHSSALPSVFSRYGIHSLPTILLVNQTSKISYQGSKNLQSLVQFYEETTALDPAHYPVEDETRTYDGREKSIVQSWSGSSLDEIMKRDPYFVLAALFLGIRMLLLVSPIVLIHVKAFWGSYVPQFNLEMFGETSQLFGRMLHMIDVRRIWTRLRLCKIRNFHEGAKNCRVWASSLASVSLGESSSSSGRS</sequence>